<dbReference type="Proteomes" id="UP000507470">
    <property type="component" value="Unassembled WGS sequence"/>
</dbReference>
<proteinExistence type="predicted"/>
<gene>
    <name evidence="1" type="ORF">MCOR_28271</name>
</gene>
<dbReference type="SUPFAM" id="SSF63829">
    <property type="entry name" value="Calcium-dependent phosphotriesterase"/>
    <property type="match status" value="1"/>
</dbReference>
<dbReference type="InterPro" id="IPR011042">
    <property type="entry name" value="6-blade_b-propeller_TolB-like"/>
</dbReference>
<dbReference type="Gene3D" id="2.120.10.30">
    <property type="entry name" value="TolB, C-terminal domain"/>
    <property type="match status" value="1"/>
</dbReference>
<reference evidence="1 2" key="1">
    <citation type="submission" date="2020-06" db="EMBL/GenBank/DDBJ databases">
        <authorList>
            <person name="Li R."/>
            <person name="Bekaert M."/>
        </authorList>
    </citation>
    <scope>NUCLEOTIDE SEQUENCE [LARGE SCALE GENOMIC DNA]</scope>
    <source>
        <strain evidence="2">wild</strain>
    </source>
</reference>
<sequence>MPKVLYLQTFHVDFPDMNGLMSINDDICVMYNTDSRRFKYFTISGSKFITTKEIIDDSINKNPGSIFSASVKILGVTNYNGEIVLSDDTFQIRRLKTNGTFEKLSPSFTTDKLMFYGIHAANNNEILVGFTVSGGSSAGILELLDISPVIQTCKMRRVECSSNSFKTLFNLPKKITTNINRYICVIDYLNAKSGRVVAIGTWGQPKWAYNGHPSINSENEFYPNDIITTSPGLELVAAKNTNAIHVLSKDGQFICNCISSSGIIAPVSICFNKKGQLMIGCLDSGKTILHMVKLLE</sequence>
<dbReference type="OrthoDB" id="6071540at2759"/>
<organism evidence="1 2">
    <name type="scientific">Mytilus coruscus</name>
    <name type="common">Sea mussel</name>
    <dbReference type="NCBI Taxonomy" id="42192"/>
    <lineage>
        <taxon>Eukaryota</taxon>
        <taxon>Metazoa</taxon>
        <taxon>Spiralia</taxon>
        <taxon>Lophotrochozoa</taxon>
        <taxon>Mollusca</taxon>
        <taxon>Bivalvia</taxon>
        <taxon>Autobranchia</taxon>
        <taxon>Pteriomorphia</taxon>
        <taxon>Mytilida</taxon>
        <taxon>Mytiloidea</taxon>
        <taxon>Mytilidae</taxon>
        <taxon>Mytilinae</taxon>
        <taxon>Mytilus</taxon>
    </lineage>
</organism>
<protein>
    <submittedName>
        <fullName evidence="1">Uncharacterized protein</fullName>
    </submittedName>
</protein>
<name>A0A6J8CD52_MYTCO</name>
<evidence type="ECO:0000313" key="1">
    <source>
        <dbReference type="EMBL" id="CAC5393402.1"/>
    </source>
</evidence>
<dbReference type="AlphaFoldDB" id="A0A6J8CD52"/>
<evidence type="ECO:0000313" key="2">
    <source>
        <dbReference type="Proteomes" id="UP000507470"/>
    </source>
</evidence>
<dbReference type="EMBL" id="CACVKT020005176">
    <property type="protein sequence ID" value="CAC5393402.1"/>
    <property type="molecule type" value="Genomic_DNA"/>
</dbReference>
<keyword evidence="2" id="KW-1185">Reference proteome</keyword>
<accession>A0A6J8CD52</accession>